<feature type="compositionally biased region" description="Basic and acidic residues" evidence="1">
    <location>
        <begin position="165"/>
        <end position="178"/>
    </location>
</feature>
<proteinExistence type="predicted"/>
<evidence type="ECO:0000313" key="2">
    <source>
        <dbReference type="EMBL" id="KAF0922688.1"/>
    </source>
</evidence>
<dbReference type="AlphaFoldDB" id="A0A6G1ED26"/>
<dbReference type="Pfam" id="PF26178">
    <property type="entry name" value="PI-PLC_cat"/>
    <property type="match status" value="1"/>
</dbReference>
<evidence type="ECO:0000313" key="3">
    <source>
        <dbReference type="Proteomes" id="UP000479710"/>
    </source>
</evidence>
<gene>
    <name evidence="2" type="ORF">E2562_001085</name>
</gene>
<dbReference type="EMBL" id="SPHZ02000003">
    <property type="protein sequence ID" value="KAF0922688.1"/>
    <property type="molecule type" value="Genomic_DNA"/>
</dbReference>
<organism evidence="2 3">
    <name type="scientific">Oryza meyeriana var. granulata</name>
    <dbReference type="NCBI Taxonomy" id="110450"/>
    <lineage>
        <taxon>Eukaryota</taxon>
        <taxon>Viridiplantae</taxon>
        <taxon>Streptophyta</taxon>
        <taxon>Embryophyta</taxon>
        <taxon>Tracheophyta</taxon>
        <taxon>Spermatophyta</taxon>
        <taxon>Magnoliopsida</taxon>
        <taxon>Liliopsida</taxon>
        <taxon>Poales</taxon>
        <taxon>Poaceae</taxon>
        <taxon>BOP clade</taxon>
        <taxon>Oryzoideae</taxon>
        <taxon>Oryzeae</taxon>
        <taxon>Oryzinae</taxon>
        <taxon>Oryza</taxon>
        <taxon>Oryza meyeriana</taxon>
    </lineage>
</organism>
<evidence type="ECO:0000256" key="1">
    <source>
        <dbReference type="SAM" id="MobiDB-lite"/>
    </source>
</evidence>
<dbReference type="Proteomes" id="UP000479710">
    <property type="component" value="Unassembled WGS sequence"/>
</dbReference>
<sequence length="185" mass="19003">MDHSRGLKDVLKSCHAATGNRWANFLAIDFYKVQLPDSSGEVRANGSPLQKQIGGSEARCMIGAVEGGCRSGAHSKTELVKLLLLRLLPAPERWRESRGGATGSLAAVADGEGTEEVGAGDADDVSGVRGEGSSPMTMAPGDADSEGGNAVTTVPGNAGSEVAGPDEKDGIGQKERKPSSSSRKL</sequence>
<reference evidence="2 3" key="1">
    <citation type="submission" date="2019-11" db="EMBL/GenBank/DDBJ databases">
        <title>Whole genome sequence of Oryza granulata.</title>
        <authorList>
            <person name="Li W."/>
        </authorList>
    </citation>
    <scope>NUCLEOTIDE SEQUENCE [LARGE SCALE GENOMIC DNA]</scope>
    <source>
        <strain evidence="3">cv. Menghai</strain>
        <tissue evidence="2">Leaf</tissue>
    </source>
</reference>
<dbReference type="OrthoDB" id="7984201at2759"/>
<accession>A0A6G1ED26</accession>
<feature type="region of interest" description="Disordered" evidence="1">
    <location>
        <begin position="95"/>
        <end position="185"/>
    </location>
</feature>
<name>A0A6G1ED26_9ORYZ</name>
<protein>
    <submittedName>
        <fullName evidence="2">Uncharacterized protein</fullName>
    </submittedName>
</protein>
<keyword evidence="3" id="KW-1185">Reference proteome</keyword>
<comment type="caution">
    <text evidence="2">The sequence shown here is derived from an EMBL/GenBank/DDBJ whole genome shotgun (WGS) entry which is preliminary data.</text>
</comment>